<organism evidence="1 2">
    <name type="scientific">Microbacterium trichothecenolyticum</name>
    <name type="common">Aureobacterium trichothecenolyticum</name>
    <dbReference type="NCBI Taxonomy" id="69370"/>
    <lineage>
        <taxon>Bacteria</taxon>
        <taxon>Bacillati</taxon>
        <taxon>Actinomycetota</taxon>
        <taxon>Actinomycetes</taxon>
        <taxon>Micrococcales</taxon>
        <taxon>Microbacteriaceae</taxon>
        <taxon>Microbacterium</taxon>
    </lineage>
</organism>
<name>A0A0M2HFX2_MICTR</name>
<dbReference type="EMBL" id="JYJA01000015">
    <property type="protein sequence ID" value="KJL45577.1"/>
    <property type="molecule type" value="Genomic_DNA"/>
</dbReference>
<dbReference type="PATRIC" id="fig|69370.6.peg.135"/>
<gene>
    <name evidence="1" type="ORF">RS82_00129</name>
</gene>
<reference evidence="1 2" key="1">
    <citation type="submission" date="2015-02" db="EMBL/GenBank/DDBJ databases">
        <title>Draft genome sequences of ten Microbacterium spp. with emphasis on heavy metal contaminated environments.</title>
        <authorList>
            <person name="Corretto E."/>
        </authorList>
    </citation>
    <scope>NUCLEOTIDE SEQUENCE [LARGE SCALE GENOMIC DNA]</scope>
    <source>
        <strain evidence="1 2">DSM 8608</strain>
    </source>
</reference>
<dbReference type="AlphaFoldDB" id="A0A0M2HFX2"/>
<dbReference type="RefSeq" id="WP_045296198.1">
    <property type="nucleotide sequence ID" value="NZ_JYJA01000015.1"/>
</dbReference>
<sequence>MTDVDEDEDRARRLGWARGDAKRKLVERGWEPEEAKATVDAIPDELYAIIQAFAVEEVTDCWTAGMRATIRMRELRDWIRDLWPPDTERSINAKRRRMAALESFLRARA</sequence>
<proteinExistence type="predicted"/>
<evidence type="ECO:0000313" key="1">
    <source>
        <dbReference type="EMBL" id="KJL45577.1"/>
    </source>
</evidence>
<keyword evidence="2" id="KW-1185">Reference proteome</keyword>
<protein>
    <submittedName>
        <fullName evidence="1">Uncharacterized protein</fullName>
    </submittedName>
</protein>
<comment type="caution">
    <text evidence="1">The sequence shown here is derived from an EMBL/GenBank/DDBJ whole genome shotgun (WGS) entry which is preliminary data.</text>
</comment>
<dbReference type="Proteomes" id="UP000034098">
    <property type="component" value="Unassembled WGS sequence"/>
</dbReference>
<accession>A0A0M2HFX2</accession>
<evidence type="ECO:0000313" key="2">
    <source>
        <dbReference type="Proteomes" id="UP000034098"/>
    </source>
</evidence>